<dbReference type="EMBL" id="JPKZ01002349">
    <property type="protein sequence ID" value="KHN77256.1"/>
    <property type="molecule type" value="Genomic_DNA"/>
</dbReference>
<accession>A0A0B2V1G9</accession>
<dbReference type="AlphaFoldDB" id="A0A0B2V1G9"/>
<comment type="caution">
    <text evidence="2">The sequence shown here is derived from an EMBL/GenBank/DDBJ whole genome shotgun (WGS) entry which is preliminary data.</text>
</comment>
<feature type="compositionally biased region" description="Polar residues" evidence="1">
    <location>
        <begin position="29"/>
        <end position="43"/>
    </location>
</feature>
<name>A0A0B2V1G9_TOXCA</name>
<keyword evidence="3" id="KW-1185">Reference proteome</keyword>
<organism evidence="2 3">
    <name type="scientific">Toxocara canis</name>
    <name type="common">Canine roundworm</name>
    <dbReference type="NCBI Taxonomy" id="6265"/>
    <lineage>
        <taxon>Eukaryota</taxon>
        <taxon>Metazoa</taxon>
        <taxon>Ecdysozoa</taxon>
        <taxon>Nematoda</taxon>
        <taxon>Chromadorea</taxon>
        <taxon>Rhabditida</taxon>
        <taxon>Spirurina</taxon>
        <taxon>Ascaridomorpha</taxon>
        <taxon>Ascaridoidea</taxon>
        <taxon>Toxocaridae</taxon>
        <taxon>Toxocara</taxon>
    </lineage>
</organism>
<evidence type="ECO:0000313" key="3">
    <source>
        <dbReference type="Proteomes" id="UP000031036"/>
    </source>
</evidence>
<evidence type="ECO:0000256" key="1">
    <source>
        <dbReference type="SAM" id="MobiDB-lite"/>
    </source>
</evidence>
<reference evidence="2 3" key="1">
    <citation type="submission" date="2014-11" db="EMBL/GenBank/DDBJ databases">
        <title>Genetic blueprint of the zoonotic pathogen Toxocara canis.</title>
        <authorList>
            <person name="Zhu X.-Q."/>
            <person name="Korhonen P.K."/>
            <person name="Cai H."/>
            <person name="Young N.D."/>
            <person name="Nejsum P."/>
            <person name="von Samson-Himmelstjerna G."/>
            <person name="Boag P.R."/>
            <person name="Tan P."/>
            <person name="Li Q."/>
            <person name="Min J."/>
            <person name="Yang Y."/>
            <person name="Wang X."/>
            <person name="Fang X."/>
            <person name="Hall R.S."/>
            <person name="Hofmann A."/>
            <person name="Sternberg P.W."/>
            <person name="Jex A.R."/>
            <person name="Gasser R.B."/>
        </authorList>
    </citation>
    <scope>NUCLEOTIDE SEQUENCE [LARGE SCALE GENOMIC DNA]</scope>
    <source>
        <strain evidence="2">PN_DK_2014</strain>
    </source>
</reference>
<sequence length="250" mass="28328">MEGTAVGVEDGRNRMKETNAFLKARSGLQRPTTASSAKQTANGTAALVSTPPHLYPRTPNYTLTYTQSHKEFPAPALCPRQVAMLDDSPVHPQCFQALVSTPPHLYPHTPNYTLTYTQAPEIETSLRVIYDRVGDIRLEEKIELIGDANAARHETKSLKPKNTDPAVPNHCKWHPENRLHVRAAANFLRFDRFMRMRTCDAPKGSRYEQKKELESTSTHSGSFRMNFSFPEEFTRCMEWCLTRFASKSSV</sequence>
<feature type="region of interest" description="Disordered" evidence="1">
    <location>
        <begin position="27"/>
        <end position="53"/>
    </location>
</feature>
<dbReference type="Proteomes" id="UP000031036">
    <property type="component" value="Unassembled WGS sequence"/>
</dbReference>
<protein>
    <submittedName>
        <fullName evidence="2">Uncharacterized protein</fullName>
    </submittedName>
</protein>
<evidence type="ECO:0000313" key="2">
    <source>
        <dbReference type="EMBL" id="KHN77256.1"/>
    </source>
</evidence>
<gene>
    <name evidence="2" type="ORF">Tcan_06662</name>
</gene>
<proteinExistence type="predicted"/>